<evidence type="ECO:0000256" key="5">
    <source>
        <dbReference type="ARBA" id="ARBA00022827"/>
    </source>
</evidence>
<keyword evidence="5 16" id="KW-0274">FAD</keyword>
<evidence type="ECO:0000313" key="20">
    <source>
        <dbReference type="Proteomes" id="UP000000715"/>
    </source>
</evidence>
<dbReference type="Pfam" id="PF02770">
    <property type="entry name" value="Acyl-CoA_dh_M"/>
    <property type="match status" value="1"/>
</dbReference>
<evidence type="ECO:0000256" key="3">
    <source>
        <dbReference type="ARBA" id="ARBA00009347"/>
    </source>
</evidence>
<keyword evidence="9 16" id="KW-0560">Oxidoreductase</keyword>
<evidence type="ECO:0000259" key="18">
    <source>
        <dbReference type="Pfam" id="PF02770"/>
    </source>
</evidence>
<evidence type="ECO:0000256" key="4">
    <source>
        <dbReference type="ARBA" id="ARBA00022630"/>
    </source>
</evidence>
<feature type="domain" description="Acyl-CoA dehydrogenase/oxidase C-terminal" evidence="17">
    <location>
        <begin position="291"/>
        <end position="388"/>
    </location>
</feature>
<sequence length="392" mass="43950">MAARLFRGSLRRWGCRCALPSRPAARYSHSGGEERLETPSAKKLTDIGTRRIFSSEHDIFRKSVRKFFQEEVIPYHAEWEKAGEVSRELWEKAGKQGLLGINIAERHGGVGGDLYSAAVVWEEQAYSNCTGPGFTLHSDIIMPYIVNYGSEEQIKRFIPQMTSGKCIGALAMTEPGAGSDLQGIRTNAKKDGNDWILNGSKVFISNGWLSDIVIVVALTNRETLSPAHGISLFLVENGMKGFIKGKKLQKMGQKAQDTAELFFEDVRLPASALIGEENKGFYYLMKELPKTVQHKLAELKTQICVTRAFVDSCLQLHEKKRLDSASASMAKYWASELQNRVAYDCVQLHGGWGYMWEYPIAKAYVDARVQTIYGGTNEIMKELIAREIIHDK</sequence>
<comment type="catalytic activity">
    <reaction evidence="14">
        <text>tetradecanoyl-CoA + oxidized [electron-transfer flavoprotein] + H(+) = (2E)-tetradecenoyl-CoA + reduced [electron-transfer flavoprotein]</text>
        <dbReference type="Rhea" id="RHEA:47316"/>
        <dbReference type="Rhea" id="RHEA-COMP:10685"/>
        <dbReference type="Rhea" id="RHEA-COMP:10686"/>
        <dbReference type="ChEBI" id="CHEBI:15378"/>
        <dbReference type="ChEBI" id="CHEBI:57385"/>
        <dbReference type="ChEBI" id="CHEBI:57692"/>
        <dbReference type="ChEBI" id="CHEBI:58307"/>
        <dbReference type="ChEBI" id="CHEBI:61405"/>
    </reaction>
    <physiologicalReaction direction="left-to-right" evidence="14">
        <dbReference type="Rhea" id="RHEA:47317"/>
    </physiologicalReaction>
</comment>
<dbReference type="InterPro" id="IPR009100">
    <property type="entry name" value="AcylCoA_DH/oxidase_NM_dom_sf"/>
</dbReference>
<keyword evidence="6" id="KW-0276">Fatty acid metabolism</keyword>
<comment type="catalytic activity">
    <reaction evidence="10">
        <text>decanoyl-CoA + oxidized [electron-transfer flavoprotein] + H(+) = (2E)-decenoyl-CoA + reduced [electron-transfer flavoprotein]</text>
        <dbReference type="Rhea" id="RHEA:48176"/>
        <dbReference type="Rhea" id="RHEA-COMP:10685"/>
        <dbReference type="Rhea" id="RHEA-COMP:10686"/>
        <dbReference type="ChEBI" id="CHEBI:15378"/>
        <dbReference type="ChEBI" id="CHEBI:57692"/>
        <dbReference type="ChEBI" id="CHEBI:58307"/>
        <dbReference type="ChEBI" id="CHEBI:61406"/>
        <dbReference type="ChEBI" id="CHEBI:61430"/>
    </reaction>
    <physiologicalReaction direction="left-to-right" evidence="10">
        <dbReference type="Rhea" id="RHEA:48177"/>
    </physiologicalReaction>
</comment>
<dbReference type="GO" id="GO:0004466">
    <property type="term" value="F:long-chain fatty acyl-CoA dehydrogenase activity"/>
    <property type="evidence" value="ECO:0007669"/>
    <property type="project" value="TreeGrafter"/>
</dbReference>
<evidence type="ECO:0000256" key="8">
    <source>
        <dbReference type="ARBA" id="ARBA00022990"/>
    </source>
</evidence>
<comment type="catalytic activity">
    <reaction evidence="11">
        <text>dodecanoyl-CoA + oxidized [electron-transfer flavoprotein] + H(+) = (2E)-dodecenoyl-CoA + reduced [electron-transfer flavoprotein]</text>
        <dbReference type="Rhea" id="RHEA:47296"/>
        <dbReference type="Rhea" id="RHEA-COMP:10685"/>
        <dbReference type="Rhea" id="RHEA-COMP:10686"/>
        <dbReference type="ChEBI" id="CHEBI:15378"/>
        <dbReference type="ChEBI" id="CHEBI:57330"/>
        <dbReference type="ChEBI" id="CHEBI:57375"/>
        <dbReference type="ChEBI" id="CHEBI:57692"/>
        <dbReference type="ChEBI" id="CHEBI:58307"/>
    </reaction>
    <physiologicalReaction direction="left-to-right" evidence="11">
        <dbReference type="Rhea" id="RHEA:47297"/>
    </physiologicalReaction>
</comment>
<dbReference type="InterPro" id="IPR046373">
    <property type="entry name" value="Acyl-CoA_Oxase/DH_mid-dom_sf"/>
</dbReference>
<evidence type="ECO:0000259" key="19">
    <source>
        <dbReference type="Pfam" id="PF02771"/>
    </source>
</evidence>
<evidence type="ECO:0000256" key="11">
    <source>
        <dbReference type="ARBA" id="ARBA00047893"/>
    </source>
</evidence>
<keyword evidence="4 16" id="KW-0285">Flavoprotein</keyword>
<dbReference type="SUPFAM" id="SSF56645">
    <property type="entry name" value="Acyl-CoA dehydrogenase NM domain-like"/>
    <property type="match status" value="1"/>
</dbReference>
<dbReference type="InterPro" id="IPR013786">
    <property type="entry name" value="AcylCoA_DH/ox_N"/>
</dbReference>
<evidence type="ECO:0000256" key="12">
    <source>
        <dbReference type="ARBA" id="ARBA00047916"/>
    </source>
</evidence>
<evidence type="ECO:0000313" key="21">
    <source>
        <dbReference type="RefSeq" id="XP_044934630.1"/>
    </source>
</evidence>
<name>A0A8U0S1I9_MUSPF</name>
<dbReference type="InterPro" id="IPR050741">
    <property type="entry name" value="Acyl-CoA_dehydrogenase"/>
</dbReference>
<keyword evidence="20" id="KW-1185">Reference proteome</keyword>
<dbReference type="RefSeq" id="XP_044934630.1">
    <property type="nucleotide sequence ID" value="XM_045078695.1"/>
</dbReference>
<evidence type="ECO:0000256" key="2">
    <source>
        <dbReference type="ARBA" id="ARBA00005198"/>
    </source>
</evidence>
<dbReference type="InterPro" id="IPR006089">
    <property type="entry name" value="Acyl-CoA_DH_CS"/>
</dbReference>
<evidence type="ECO:0000256" key="15">
    <source>
        <dbReference type="ARBA" id="ARBA00049192"/>
    </source>
</evidence>
<dbReference type="InterPro" id="IPR009075">
    <property type="entry name" value="AcylCo_DH/oxidase_C"/>
</dbReference>
<dbReference type="SUPFAM" id="SSF47203">
    <property type="entry name" value="Acyl-CoA dehydrogenase C-terminal domain-like"/>
    <property type="match status" value="1"/>
</dbReference>
<organism evidence="20 21">
    <name type="scientific">Mustela putorius furo</name>
    <name type="common">European domestic ferret</name>
    <name type="synonym">Mustela furo</name>
    <dbReference type="NCBI Taxonomy" id="9669"/>
    <lineage>
        <taxon>Eukaryota</taxon>
        <taxon>Metazoa</taxon>
        <taxon>Chordata</taxon>
        <taxon>Craniata</taxon>
        <taxon>Vertebrata</taxon>
        <taxon>Euteleostomi</taxon>
        <taxon>Mammalia</taxon>
        <taxon>Eutheria</taxon>
        <taxon>Laurasiatheria</taxon>
        <taxon>Carnivora</taxon>
        <taxon>Caniformia</taxon>
        <taxon>Musteloidea</taxon>
        <taxon>Mustelidae</taxon>
        <taxon>Mustelinae</taxon>
        <taxon>Mustela</taxon>
    </lineage>
</organism>
<dbReference type="InterPro" id="IPR006091">
    <property type="entry name" value="Acyl-CoA_Oxase/DH_mid-dom"/>
</dbReference>
<evidence type="ECO:0000256" key="7">
    <source>
        <dbReference type="ARBA" id="ARBA00022946"/>
    </source>
</evidence>
<dbReference type="CTD" id="33"/>
<dbReference type="InterPro" id="IPR036250">
    <property type="entry name" value="AcylCo_DH-like_C"/>
</dbReference>
<dbReference type="Gene3D" id="2.40.110.10">
    <property type="entry name" value="Butyryl-CoA Dehydrogenase, subunit A, domain 2"/>
    <property type="match status" value="1"/>
</dbReference>
<gene>
    <name evidence="21" type="primary">ACADL</name>
</gene>
<dbReference type="PANTHER" id="PTHR48083">
    <property type="entry name" value="MEDIUM-CHAIN SPECIFIC ACYL-COA DEHYDROGENASE, MITOCHONDRIAL-RELATED"/>
    <property type="match status" value="1"/>
</dbReference>
<evidence type="ECO:0000256" key="10">
    <source>
        <dbReference type="ARBA" id="ARBA00047546"/>
    </source>
</evidence>
<feature type="domain" description="Acyl-CoA dehydrogenase/oxidase N-terminal" evidence="19">
    <location>
        <begin position="55"/>
        <end position="165"/>
    </location>
</feature>
<dbReference type="GO" id="GO:0005739">
    <property type="term" value="C:mitochondrion"/>
    <property type="evidence" value="ECO:0007669"/>
    <property type="project" value="TreeGrafter"/>
</dbReference>
<dbReference type="GO" id="GO:0042758">
    <property type="term" value="P:long-chain fatty acid catabolic process"/>
    <property type="evidence" value="ECO:0007669"/>
    <property type="project" value="TreeGrafter"/>
</dbReference>
<keyword evidence="6" id="KW-0443">Lipid metabolism</keyword>
<dbReference type="Gene3D" id="1.10.540.10">
    <property type="entry name" value="Acyl-CoA dehydrogenase/oxidase, N-terminal domain"/>
    <property type="match status" value="1"/>
</dbReference>
<dbReference type="PROSITE" id="PS00073">
    <property type="entry name" value="ACYL_COA_DH_2"/>
    <property type="match status" value="1"/>
</dbReference>
<evidence type="ECO:0000256" key="14">
    <source>
        <dbReference type="ARBA" id="ARBA00049038"/>
    </source>
</evidence>
<evidence type="ECO:0000256" key="1">
    <source>
        <dbReference type="ARBA" id="ARBA00001974"/>
    </source>
</evidence>
<dbReference type="Proteomes" id="UP000000715">
    <property type="component" value="Unplaced"/>
</dbReference>
<dbReference type="Pfam" id="PF02771">
    <property type="entry name" value="Acyl-CoA_dh_N"/>
    <property type="match status" value="1"/>
</dbReference>
<dbReference type="Pfam" id="PF00441">
    <property type="entry name" value="Acyl-CoA_dh_1"/>
    <property type="match status" value="1"/>
</dbReference>
<comment type="catalytic activity">
    <reaction evidence="13">
        <text>octanoyl-CoA + oxidized [electron-transfer flavoprotein] + H(+) = (2E)-octenoyl-CoA + reduced [electron-transfer flavoprotein]</text>
        <dbReference type="Rhea" id="RHEA:48180"/>
        <dbReference type="Rhea" id="RHEA-COMP:10685"/>
        <dbReference type="Rhea" id="RHEA-COMP:10686"/>
        <dbReference type="ChEBI" id="CHEBI:15378"/>
        <dbReference type="ChEBI" id="CHEBI:57386"/>
        <dbReference type="ChEBI" id="CHEBI:57692"/>
        <dbReference type="ChEBI" id="CHEBI:58307"/>
        <dbReference type="ChEBI" id="CHEBI:62242"/>
    </reaction>
    <physiologicalReaction direction="left-to-right" evidence="13">
        <dbReference type="Rhea" id="RHEA:48181"/>
    </physiologicalReaction>
</comment>
<dbReference type="GO" id="GO:0050660">
    <property type="term" value="F:flavin adenine dinucleotide binding"/>
    <property type="evidence" value="ECO:0007669"/>
    <property type="project" value="InterPro"/>
</dbReference>
<dbReference type="AlphaFoldDB" id="A0A8U0S1I9"/>
<dbReference type="PANTHER" id="PTHR48083:SF20">
    <property type="entry name" value="LONG-CHAIN SPECIFIC ACYL-COA DEHYDROGENASE, MITOCHONDRIAL"/>
    <property type="match status" value="1"/>
</dbReference>
<dbReference type="PROSITE" id="PS00072">
    <property type="entry name" value="ACYL_COA_DH_1"/>
    <property type="match status" value="1"/>
</dbReference>
<evidence type="ECO:0000256" key="6">
    <source>
        <dbReference type="ARBA" id="ARBA00022832"/>
    </source>
</evidence>
<comment type="cofactor">
    <cofactor evidence="1 16">
        <name>FAD</name>
        <dbReference type="ChEBI" id="CHEBI:57692"/>
    </cofactor>
</comment>
<comment type="catalytic activity">
    <reaction evidence="12">
        <text>oxidized [electron-transfer flavoprotein] + hexadecanoyl-CoA + H(+) = (2E)-hexadecenoyl-CoA + reduced [electron-transfer flavoprotein]</text>
        <dbReference type="Rhea" id="RHEA:43448"/>
        <dbReference type="Rhea" id="RHEA-COMP:10685"/>
        <dbReference type="Rhea" id="RHEA-COMP:10686"/>
        <dbReference type="ChEBI" id="CHEBI:15378"/>
        <dbReference type="ChEBI" id="CHEBI:57379"/>
        <dbReference type="ChEBI" id="CHEBI:57692"/>
        <dbReference type="ChEBI" id="CHEBI:58307"/>
        <dbReference type="ChEBI" id="CHEBI:61526"/>
    </reaction>
    <physiologicalReaction direction="left-to-right" evidence="12">
        <dbReference type="Rhea" id="RHEA:43449"/>
    </physiologicalReaction>
</comment>
<reference evidence="21" key="1">
    <citation type="submission" date="2025-08" db="UniProtKB">
        <authorList>
            <consortium name="RefSeq"/>
        </authorList>
    </citation>
    <scope>IDENTIFICATION</scope>
    <source>
        <tissue evidence="21">Brain</tissue>
    </source>
</reference>
<evidence type="ECO:0000256" key="16">
    <source>
        <dbReference type="RuleBase" id="RU362125"/>
    </source>
</evidence>
<evidence type="ECO:0000256" key="9">
    <source>
        <dbReference type="ARBA" id="ARBA00023002"/>
    </source>
</evidence>
<dbReference type="GO" id="GO:0019254">
    <property type="term" value="P:carnitine metabolic process, CoA-linked"/>
    <property type="evidence" value="ECO:0007669"/>
    <property type="project" value="TreeGrafter"/>
</dbReference>
<comment type="catalytic activity">
    <reaction evidence="15">
        <text>hexanoyl-CoA + oxidized [electron-transfer flavoprotein] + H(+) = (2E)-hexenoyl-CoA + reduced [electron-transfer flavoprotein]</text>
        <dbReference type="Rhea" id="RHEA:43464"/>
        <dbReference type="Rhea" id="RHEA-COMP:10685"/>
        <dbReference type="Rhea" id="RHEA-COMP:10686"/>
        <dbReference type="ChEBI" id="CHEBI:15378"/>
        <dbReference type="ChEBI" id="CHEBI:57692"/>
        <dbReference type="ChEBI" id="CHEBI:58307"/>
        <dbReference type="ChEBI" id="CHEBI:62077"/>
        <dbReference type="ChEBI" id="CHEBI:62620"/>
    </reaction>
    <physiologicalReaction direction="left-to-right" evidence="15">
        <dbReference type="Rhea" id="RHEA:43465"/>
    </physiologicalReaction>
</comment>
<dbReference type="GeneID" id="101676763"/>
<dbReference type="FunFam" id="2.40.110.10:FF:000002">
    <property type="entry name" value="Acyl-CoA dehydrogenase fadE12"/>
    <property type="match status" value="1"/>
</dbReference>
<accession>A0A8U0S1I9</accession>
<protein>
    <submittedName>
        <fullName evidence="21">Long-chain specific acyl-CoA dehydrogenase, mitochondrial isoform X2</fullName>
    </submittedName>
</protein>
<evidence type="ECO:0000259" key="17">
    <source>
        <dbReference type="Pfam" id="PF00441"/>
    </source>
</evidence>
<dbReference type="InterPro" id="IPR037069">
    <property type="entry name" value="AcylCoA_DH/ox_N_sf"/>
</dbReference>
<comment type="pathway">
    <text evidence="2">Lipid metabolism; mitochondrial fatty acid beta-oxidation.</text>
</comment>
<evidence type="ECO:0000256" key="13">
    <source>
        <dbReference type="ARBA" id="ARBA00048877"/>
    </source>
</evidence>
<comment type="similarity">
    <text evidence="3 16">Belongs to the acyl-CoA dehydrogenase family.</text>
</comment>
<dbReference type="Gene3D" id="1.20.140.10">
    <property type="entry name" value="Butyryl-CoA Dehydrogenase, subunit A, domain 3"/>
    <property type="match status" value="1"/>
</dbReference>
<keyword evidence="8" id="KW-0007">Acetylation</keyword>
<feature type="domain" description="Acyl-CoA oxidase/dehydrogenase middle" evidence="18">
    <location>
        <begin position="169"/>
        <end position="266"/>
    </location>
</feature>
<proteinExistence type="inferred from homology"/>
<dbReference type="FunFam" id="1.10.540.10:FF:000017">
    <property type="entry name" value="long-chain specific acyl-CoA dehydrogenase, mitochondrial"/>
    <property type="match status" value="1"/>
</dbReference>
<dbReference type="GO" id="GO:0033539">
    <property type="term" value="P:fatty acid beta-oxidation using acyl-CoA dehydrogenase"/>
    <property type="evidence" value="ECO:0007669"/>
    <property type="project" value="TreeGrafter"/>
</dbReference>
<keyword evidence="7" id="KW-0809">Transit peptide</keyword>